<dbReference type="EMBL" id="JAAYEE010000002">
    <property type="protein sequence ID" value="NLW33853.1"/>
    <property type="molecule type" value="Genomic_DNA"/>
</dbReference>
<evidence type="ECO:0000313" key="7">
    <source>
        <dbReference type="EMBL" id="NLW33853.1"/>
    </source>
</evidence>
<dbReference type="GO" id="GO:0008360">
    <property type="term" value="P:regulation of cell shape"/>
    <property type="evidence" value="ECO:0007669"/>
    <property type="project" value="UniProtKB-KW"/>
</dbReference>
<protein>
    <submittedName>
        <fullName evidence="7">Peptidoglycan bridge formation glycyltransferase FemA/FemB family protein</fullName>
    </submittedName>
</protein>
<comment type="caution">
    <text evidence="7">The sequence shown here is derived from an EMBL/GenBank/DDBJ whole genome shotgun (WGS) entry which is preliminary data.</text>
</comment>
<dbReference type="Gene3D" id="3.40.630.30">
    <property type="match status" value="2"/>
</dbReference>
<dbReference type="InterPro" id="IPR050644">
    <property type="entry name" value="PG_Glycine_Bridge_Synth"/>
</dbReference>
<dbReference type="InterPro" id="IPR003447">
    <property type="entry name" value="FEMABX"/>
</dbReference>
<dbReference type="PANTHER" id="PTHR36174">
    <property type="entry name" value="LIPID II:GLYCINE GLYCYLTRANSFERASE"/>
    <property type="match status" value="1"/>
</dbReference>
<dbReference type="GO" id="GO:0071555">
    <property type="term" value="P:cell wall organization"/>
    <property type="evidence" value="ECO:0007669"/>
    <property type="project" value="UniProtKB-KW"/>
</dbReference>
<accession>A0A971M0W1</accession>
<dbReference type="PANTHER" id="PTHR36174:SF1">
    <property type="entry name" value="LIPID II:GLYCINE GLYCYLTRANSFERASE"/>
    <property type="match status" value="1"/>
</dbReference>
<dbReference type="SUPFAM" id="SSF55729">
    <property type="entry name" value="Acyl-CoA N-acyltransferases (Nat)"/>
    <property type="match status" value="2"/>
</dbReference>
<evidence type="ECO:0000256" key="6">
    <source>
        <dbReference type="ARBA" id="ARBA00023316"/>
    </source>
</evidence>
<keyword evidence="5" id="KW-0012">Acyltransferase</keyword>
<name>A0A971M0W1_9BACT</name>
<evidence type="ECO:0000313" key="8">
    <source>
        <dbReference type="Proteomes" id="UP000777265"/>
    </source>
</evidence>
<dbReference type="GO" id="GO:0016755">
    <property type="term" value="F:aminoacyltransferase activity"/>
    <property type="evidence" value="ECO:0007669"/>
    <property type="project" value="InterPro"/>
</dbReference>
<dbReference type="AlphaFoldDB" id="A0A971M0W1"/>
<sequence length="366" mass="41327">MRIRLKPKHFGALLPTDILFQTVFWGDVKSRVGWEVRAFDIGLREPSGDILVLTRSIGRGIKAAYVPQGPEFGPDPENYGFFLEELSEAMAEHLDPTVAFIRYDLPWESHYAREVREQIWPGRPEPRLREMRMNFGTKSWNLRKTTVDMTVADTMVVDIRDTEEAILSRMKPKTRYNIRLAGRKGVEVSLASAEKLPAFYGLYCQTAARNGFFTCGYQHFSALFSALTSGPGSPDLLFLLASRKEDLLAGAIIAISGRTAVYLFGASSTENRSFMGSYAVQWDAIRRARSRGCMHYDMGAVSPALDPDHPFHGLYRFKTGFGGRIVHRCGSWDYPFNQDTYDAFRKSETAGGEFENSRKVHNLTSC</sequence>
<keyword evidence="4" id="KW-0573">Peptidoglycan synthesis</keyword>
<evidence type="ECO:0000256" key="2">
    <source>
        <dbReference type="ARBA" id="ARBA00022679"/>
    </source>
</evidence>
<keyword evidence="6" id="KW-0961">Cell wall biogenesis/degradation</keyword>
<keyword evidence="3" id="KW-0133">Cell shape</keyword>
<reference evidence="7" key="2">
    <citation type="submission" date="2020-01" db="EMBL/GenBank/DDBJ databases">
        <authorList>
            <person name="Campanaro S."/>
        </authorList>
    </citation>
    <scope>NUCLEOTIDE SEQUENCE</scope>
    <source>
        <strain evidence="7">AS06rmzACSIP_7</strain>
    </source>
</reference>
<keyword evidence="2" id="KW-0808">Transferase</keyword>
<reference evidence="7" key="1">
    <citation type="journal article" date="2020" name="Biotechnol. Biofuels">
        <title>New insights from the biogas microbiome by comprehensive genome-resolved metagenomics of nearly 1600 species originating from multiple anaerobic digesters.</title>
        <authorList>
            <person name="Campanaro S."/>
            <person name="Treu L."/>
            <person name="Rodriguez-R L.M."/>
            <person name="Kovalovszki A."/>
            <person name="Ziels R.M."/>
            <person name="Maus I."/>
            <person name="Zhu X."/>
            <person name="Kougias P.G."/>
            <person name="Basile A."/>
            <person name="Luo G."/>
            <person name="Schluter A."/>
            <person name="Konstantinidis K.T."/>
            <person name="Angelidaki I."/>
        </authorList>
    </citation>
    <scope>NUCLEOTIDE SEQUENCE</scope>
    <source>
        <strain evidence="7">AS06rmzACSIP_7</strain>
    </source>
</reference>
<evidence type="ECO:0000256" key="4">
    <source>
        <dbReference type="ARBA" id="ARBA00022984"/>
    </source>
</evidence>
<evidence type="ECO:0000256" key="5">
    <source>
        <dbReference type="ARBA" id="ARBA00023315"/>
    </source>
</evidence>
<dbReference type="Proteomes" id="UP000777265">
    <property type="component" value="Unassembled WGS sequence"/>
</dbReference>
<dbReference type="GO" id="GO:0009252">
    <property type="term" value="P:peptidoglycan biosynthetic process"/>
    <property type="evidence" value="ECO:0007669"/>
    <property type="project" value="UniProtKB-KW"/>
</dbReference>
<organism evidence="7 8">
    <name type="scientific">Syntrophorhabdus aromaticivorans</name>
    <dbReference type="NCBI Taxonomy" id="328301"/>
    <lineage>
        <taxon>Bacteria</taxon>
        <taxon>Pseudomonadati</taxon>
        <taxon>Thermodesulfobacteriota</taxon>
        <taxon>Syntrophorhabdia</taxon>
        <taxon>Syntrophorhabdales</taxon>
        <taxon>Syntrophorhabdaceae</taxon>
        <taxon>Syntrophorhabdus</taxon>
    </lineage>
</organism>
<evidence type="ECO:0000256" key="3">
    <source>
        <dbReference type="ARBA" id="ARBA00022960"/>
    </source>
</evidence>
<dbReference type="Pfam" id="PF02388">
    <property type="entry name" value="FemAB"/>
    <property type="match status" value="2"/>
</dbReference>
<dbReference type="InterPro" id="IPR016181">
    <property type="entry name" value="Acyl_CoA_acyltransferase"/>
</dbReference>
<dbReference type="PROSITE" id="PS51191">
    <property type="entry name" value="FEMABX"/>
    <property type="match status" value="1"/>
</dbReference>
<evidence type="ECO:0000256" key="1">
    <source>
        <dbReference type="ARBA" id="ARBA00009943"/>
    </source>
</evidence>
<proteinExistence type="inferred from homology"/>
<gene>
    <name evidence="7" type="ORF">GXY80_00020</name>
</gene>
<comment type="similarity">
    <text evidence="1">Belongs to the FemABX family.</text>
</comment>